<dbReference type="PANTHER" id="PTHR34512">
    <property type="entry name" value="CELL SURFACE PROTEIN"/>
    <property type="match status" value="1"/>
</dbReference>
<dbReference type="SUPFAM" id="SSF50998">
    <property type="entry name" value="Quinoprotein alcohol dehydrogenase-like"/>
    <property type="match status" value="2"/>
</dbReference>
<dbReference type="SUPFAM" id="SSF49299">
    <property type="entry name" value="PKD domain"/>
    <property type="match status" value="1"/>
</dbReference>
<dbReference type="InterPro" id="IPR013783">
    <property type="entry name" value="Ig-like_fold"/>
</dbReference>
<dbReference type="InterPro" id="IPR035986">
    <property type="entry name" value="PKD_dom_sf"/>
</dbReference>
<protein>
    <submittedName>
        <fullName evidence="2">PQQ-binding-like beta-propeller repeat protein</fullName>
    </submittedName>
</protein>
<accession>A0ABR8Y8Y3</accession>
<dbReference type="PROSITE" id="PS50093">
    <property type="entry name" value="PKD"/>
    <property type="match status" value="1"/>
</dbReference>
<evidence type="ECO:0000259" key="1">
    <source>
        <dbReference type="PROSITE" id="PS50093"/>
    </source>
</evidence>
<evidence type="ECO:0000313" key="2">
    <source>
        <dbReference type="EMBL" id="MBD8040660.1"/>
    </source>
</evidence>
<reference evidence="2 3" key="1">
    <citation type="submission" date="2020-08" db="EMBL/GenBank/DDBJ databases">
        <title>A Genomic Blueprint of the Chicken Gut Microbiome.</title>
        <authorList>
            <person name="Gilroy R."/>
            <person name="Ravi A."/>
            <person name="Getino M."/>
            <person name="Pursley I."/>
            <person name="Horton D.L."/>
            <person name="Alikhan N.-F."/>
            <person name="Baker D."/>
            <person name="Gharbi K."/>
            <person name="Hall N."/>
            <person name="Watson M."/>
            <person name="Adriaenssens E.M."/>
            <person name="Foster-Nyarko E."/>
            <person name="Jarju S."/>
            <person name="Secka A."/>
            <person name="Antonio M."/>
            <person name="Oren A."/>
            <person name="Chaudhuri R."/>
            <person name="La Ragione R.M."/>
            <person name="Hildebrand F."/>
            <person name="Pallen M.J."/>
        </authorList>
    </citation>
    <scope>NUCLEOTIDE SEQUENCE [LARGE SCALE GENOMIC DNA]</scope>
    <source>
        <strain evidence="2 3">Sa1CVN1</strain>
    </source>
</reference>
<dbReference type="PROSITE" id="PS51257">
    <property type="entry name" value="PROKAR_LIPOPROTEIN"/>
    <property type="match status" value="1"/>
</dbReference>
<dbReference type="EMBL" id="JACSPP010000026">
    <property type="protein sequence ID" value="MBD8040660.1"/>
    <property type="molecule type" value="Genomic_DNA"/>
</dbReference>
<dbReference type="InterPro" id="IPR015943">
    <property type="entry name" value="WD40/YVTN_repeat-like_dom_sf"/>
</dbReference>
<name>A0ABR8Y8Y3_9BACT</name>
<dbReference type="InterPro" id="IPR022409">
    <property type="entry name" value="PKD/Chitinase_dom"/>
</dbReference>
<dbReference type="InterPro" id="IPR011047">
    <property type="entry name" value="Quinoprotein_ADH-like_sf"/>
</dbReference>
<evidence type="ECO:0000313" key="3">
    <source>
        <dbReference type="Proteomes" id="UP000620874"/>
    </source>
</evidence>
<dbReference type="InterPro" id="IPR000601">
    <property type="entry name" value="PKD_dom"/>
</dbReference>
<dbReference type="PANTHER" id="PTHR34512:SF30">
    <property type="entry name" value="OUTER MEMBRANE PROTEIN ASSEMBLY FACTOR BAMB"/>
    <property type="match status" value="1"/>
</dbReference>
<organism evidence="2 3">
    <name type="scientific">Phocaeicola intestinalis</name>
    <dbReference type="NCBI Taxonomy" id="2762212"/>
    <lineage>
        <taxon>Bacteria</taxon>
        <taxon>Pseudomonadati</taxon>
        <taxon>Bacteroidota</taxon>
        <taxon>Bacteroidia</taxon>
        <taxon>Bacteroidales</taxon>
        <taxon>Bacteroidaceae</taxon>
        <taxon>Phocaeicola</taxon>
    </lineage>
</organism>
<dbReference type="InterPro" id="IPR018391">
    <property type="entry name" value="PQQ_b-propeller_rpt"/>
</dbReference>
<dbReference type="InterPro" id="IPR002372">
    <property type="entry name" value="PQQ_rpt_dom"/>
</dbReference>
<gene>
    <name evidence="2" type="ORF">H9625_09465</name>
</gene>
<dbReference type="SMART" id="SM00089">
    <property type="entry name" value="PKD"/>
    <property type="match status" value="1"/>
</dbReference>
<dbReference type="Pfam" id="PF18911">
    <property type="entry name" value="PKD_4"/>
    <property type="match status" value="1"/>
</dbReference>
<feature type="domain" description="PKD" evidence="1">
    <location>
        <begin position="27"/>
        <end position="114"/>
    </location>
</feature>
<keyword evidence="3" id="KW-1185">Reference proteome</keyword>
<dbReference type="Gene3D" id="2.60.40.10">
    <property type="entry name" value="Immunoglobulins"/>
    <property type="match status" value="1"/>
</dbReference>
<proteinExistence type="predicted"/>
<dbReference type="RefSeq" id="WP_191764066.1">
    <property type="nucleotide sequence ID" value="NZ_JACSPP010000026.1"/>
</dbReference>
<dbReference type="Gene3D" id="2.40.128.630">
    <property type="match status" value="1"/>
</dbReference>
<dbReference type="Proteomes" id="UP000620874">
    <property type="component" value="Unassembled WGS sequence"/>
</dbReference>
<dbReference type="Pfam" id="PF13360">
    <property type="entry name" value="PQQ_2"/>
    <property type="match status" value="1"/>
</dbReference>
<dbReference type="SMART" id="SM00564">
    <property type="entry name" value="PQQ"/>
    <property type="match status" value="7"/>
</dbReference>
<sequence>MKKLIWMAAAFVLITACQDDDKVNTKPVAAFKATATTVEVEQSISFTNLSFDEDGQISRWQWDFGNGTTSEEENPTISYNEPGDYKVVLTVWDNQGQQNANSFDKTIAVKEKSLSDEEPELIWEYATTTGFQDASLAVDNQGNIIFGCDANNSRGDYNIAVLNNNGEEQWTYKAGDVVRSTPAVADDGTFYIGSYDDNLYAFKAESSTILGTYDTNDNVKYTSPAVDMDGTVYYGGDNQKLCALSAVSMSELWSADCGGDIQSPVVIGDDAVYVCNNSGKMLAFAKADGSKLWEIEYGASCTAAPALGEDGTIYMCGNTSDGGIVMAVNAADGIVKWQSPSVSKYDNSGIALDLSGRLYVGDSDGVMTCYSQSNGDMVWTFRSQGRIRCTPAITDNGNICFGDGAGYFYILNEEGKQVYKEVKLGNEIYSSPAIGSDGTVYICVNVETNQQPGRLCAFRTTATGAMKGWSMRGGNSLRNGRRSN</sequence>
<dbReference type="CDD" id="cd00146">
    <property type="entry name" value="PKD"/>
    <property type="match status" value="1"/>
</dbReference>
<dbReference type="Gene3D" id="2.130.10.10">
    <property type="entry name" value="YVTN repeat-like/Quinoprotein amine dehydrogenase"/>
    <property type="match status" value="2"/>
</dbReference>
<comment type="caution">
    <text evidence="2">The sequence shown here is derived from an EMBL/GenBank/DDBJ whole genome shotgun (WGS) entry which is preliminary data.</text>
</comment>